<accession>A0A9P0I9J7</accession>
<dbReference type="EMBL" id="LR824555">
    <property type="protein sequence ID" value="CAH1641849.1"/>
    <property type="molecule type" value="Genomic_DNA"/>
</dbReference>
<evidence type="ECO:0000313" key="3">
    <source>
        <dbReference type="EMBL" id="CAH1641850.1"/>
    </source>
</evidence>
<reference evidence="3" key="1">
    <citation type="submission" date="2022-02" db="EMBL/GenBank/DDBJ databases">
        <authorList>
            <person name="King R."/>
        </authorList>
    </citation>
    <scope>NUCLEOTIDE SEQUENCE</scope>
</reference>
<feature type="region of interest" description="Disordered" evidence="1">
    <location>
        <begin position="112"/>
        <end position="136"/>
    </location>
</feature>
<feature type="region of interest" description="Disordered" evidence="1">
    <location>
        <begin position="214"/>
        <end position="256"/>
    </location>
</feature>
<feature type="compositionally biased region" description="Basic and acidic residues" evidence="1">
    <location>
        <begin position="121"/>
        <end position="132"/>
    </location>
</feature>
<sequence>MPLDVLGRTRATLKESACSPWPRGPGNPLKLLRAGDWGLQLSPINEEFLADSTSEERIDAVVVPPASFGAFGCDVVSLTDIASASFFYRWPQIREDHPPNLSILVSGGKETNQDFLSSGERTGKKPSTESRRCSGGGRCGVREVPLSRRDLSCPRVNLRNSNERTERFIVIPRRTDARLDAFGRFTAVGTGRVRRRPRTSCTSLLVNTSRPVRCRSKRRTGAPLPLRGGSGTATVADRPSDGSSDESRTRSIRVRPDASQRRIIRLRHSADVCAARLVSQPCCLGLCASLSAMIQFRALAGPVLKHGPRSLACMRVIETIKLKGATKVKARARRALREDGASI</sequence>
<keyword evidence="5" id="KW-1185">Reference proteome</keyword>
<proteinExistence type="predicted"/>
<dbReference type="EMBL" id="LR824555">
    <property type="protein sequence ID" value="CAH1641850.1"/>
    <property type="molecule type" value="Genomic_DNA"/>
</dbReference>
<evidence type="ECO:0000256" key="1">
    <source>
        <dbReference type="SAM" id="MobiDB-lite"/>
    </source>
</evidence>
<organism evidence="3 5">
    <name type="scientific">Spodoptera littoralis</name>
    <name type="common">Egyptian cotton leafworm</name>
    <dbReference type="NCBI Taxonomy" id="7109"/>
    <lineage>
        <taxon>Eukaryota</taxon>
        <taxon>Metazoa</taxon>
        <taxon>Ecdysozoa</taxon>
        <taxon>Arthropoda</taxon>
        <taxon>Hexapoda</taxon>
        <taxon>Insecta</taxon>
        <taxon>Pterygota</taxon>
        <taxon>Neoptera</taxon>
        <taxon>Endopterygota</taxon>
        <taxon>Lepidoptera</taxon>
        <taxon>Glossata</taxon>
        <taxon>Ditrysia</taxon>
        <taxon>Noctuoidea</taxon>
        <taxon>Noctuidae</taxon>
        <taxon>Amphipyrinae</taxon>
        <taxon>Spodoptera</taxon>
    </lineage>
</organism>
<evidence type="ECO:0000313" key="2">
    <source>
        <dbReference type="EMBL" id="CAH1641849.1"/>
    </source>
</evidence>
<dbReference type="Proteomes" id="UP001153321">
    <property type="component" value="Chromosome 24"/>
</dbReference>
<dbReference type="PANTHER" id="PTHR33626">
    <property type="entry name" value="ZGC:158463"/>
    <property type="match status" value="1"/>
</dbReference>
<evidence type="ECO:0000313" key="4">
    <source>
        <dbReference type="EMBL" id="CAH1641851.1"/>
    </source>
</evidence>
<feature type="compositionally biased region" description="Basic and acidic residues" evidence="1">
    <location>
        <begin position="245"/>
        <end position="256"/>
    </location>
</feature>
<gene>
    <name evidence="2" type="ORF">SPLIT_LOCUS7205</name>
    <name evidence="3" type="ORF">SPLIT_LOCUS7206</name>
    <name evidence="4" type="ORF">SPLIT_LOCUS7207</name>
</gene>
<evidence type="ECO:0000313" key="5">
    <source>
        <dbReference type="Proteomes" id="UP001153321"/>
    </source>
</evidence>
<dbReference type="EMBL" id="LR824555">
    <property type="protein sequence ID" value="CAH1641851.1"/>
    <property type="molecule type" value="Genomic_DNA"/>
</dbReference>
<protein>
    <submittedName>
        <fullName evidence="3">Uncharacterized protein</fullName>
    </submittedName>
</protein>
<name>A0A9P0I9J7_SPOLI</name>
<dbReference type="AlphaFoldDB" id="A0A9P0I9J7"/>
<dbReference type="PANTHER" id="PTHR33626:SF2">
    <property type="match status" value="1"/>
</dbReference>